<dbReference type="PANTHER" id="PTHR37319:SF1">
    <property type="entry name" value="TRANSPOSASE TN5 DIMERISATION DOMAIN-CONTAINING PROTEIN"/>
    <property type="match status" value="1"/>
</dbReference>
<reference evidence="2 3" key="1">
    <citation type="submission" date="2018-12" db="EMBL/GenBank/DDBJ databases">
        <title>Legionella sp,whole genome shotgun sequence.</title>
        <authorList>
            <person name="Wu H."/>
        </authorList>
    </citation>
    <scope>NUCLEOTIDE SEQUENCE [LARGE SCALE GENOMIC DNA]</scope>
    <source>
        <strain evidence="3">km714</strain>
    </source>
</reference>
<evidence type="ECO:0000313" key="2">
    <source>
        <dbReference type="EMBL" id="RUQ79192.1"/>
    </source>
</evidence>
<protein>
    <recommendedName>
        <fullName evidence="1">Transposase Tn5 dimerisation domain-containing protein</fullName>
    </recommendedName>
</protein>
<dbReference type="Pfam" id="PF02281">
    <property type="entry name" value="Dimer_Tnp_Tn5"/>
    <property type="match status" value="1"/>
</dbReference>
<keyword evidence="3" id="KW-1185">Reference proteome</keyword>
<dbReference type="PANTHER" id="PTHR37319">
    <property type="entry name" value="TRANSPOSASE"/>
    <property type="match status" value="1"/>
</dbReference>
<evidence type="ECO:0000259" key="1">
    <source>
        <dbReference type="Pfam" id="PF02281"/>
    </source>
</evidence>
<organism evidence="2 3">
    <name type="scientific">Legionella septentrionalis</name>
    <dbReference type="NCBI Taxonomy" id="2498109"/>
    <lineage>
        <taxon>Bacteria</taxon>
        <taxon>Pseudomonadati</taxon>
        <taxon>Pseudomonadota</taxon>
        <taxon>Gammaproteobacteria</taxon>
        <taxon>Legionellales</taxon>
        <taxon>Legionellaceae</taxon>
        <taxon>Legionella</taxon>
    </lineage>
</organism>
<name>A0A3S0V9C8_9GAMM</name>
<comment type="caution">
    <text evidence="2">The sequence shown here is derived from an EMBL/GenBank/DDBJ whole genome shotgun (WGS) entry which is preliminary data.</text>
</comment>
<sequence length="130" mass="15088">MYFRILKSGCRIEKLQLTEKQRFDPCLALYMIIAWRILYLTVLSRECPEANCELVFSTEEWKIAYIILKKEAPPNKHPSSSMMMKMIASIGGYLNRKNDPDPGPATLWIGLQRLKDFLLAQKTIKEITYG</sequence>
<evidence type="ECO:0000313" key="3">
    <source>
        <dbReference type="Proteomes" id="UP000288012"/>
    </source>
</evidence>
<dbReference type="AlphaFoldDB" id="A0A3S0V9C8"/>
<feature type="domain" description="Transposase Tn5 dimerisation" evidence="1">
    <location>
        <begin position="32"/>
        <end position="118"/>
    </location>
</feature>
<dbReference type="Gene3D" id="1.10.740.10">
    <property type="entry name" value="Transferase Inhibitor Protein From Tn5, Chain"/>
    <property type="match status" value="1"/>
</dbReference>
<dbReference type="InterPro" id="IPR012337">
    <property type="entry name" value="RNaseH-like_sf"/>
</dbReference>
<proteinExistence type="predicted"/>
<dbReference type="EMBL" id="RZGR01000051">
    <property type="protein sequence ID" value="RUQ79192.1"/>
    <property type="molecule type" value="Genomic_DNA"/>
</dbReference>
<dbReference type="InterPro" id="IPR047768">
    <property type="entry name" value="Tn5p-like"/>
</dbReference>
<dbReference type="Proteomes" id="UP000288012">
    <property type="component" value="Unassembled WGS sequence"/>
</dbReference>
<dbReference type="SUPFAM" id="SSF53098">
    <property type="entry name" value="Ribonuclease H-like"/>
    <property type="match status" value="1"/>
</dbReference>
<accession>A0A3S0V9C8</accession>
<gene>
    <name evidence="2" type="ORF">EKM59_11315</name>
</gene>
<dbReference type="InterPro" id="IPR003201">
    <property type="entry name" value="Transposase_Tn5"/>
</dbReference>
<dbReference type="InterPro" id="IPR014737">
    <property type="entry name" value="Transposase_Tn5-like_C"/>
</dbReference>